<name>A0ABP6CIV0_9ACTN</name>
<sequence length="169" mass="18159">MHSPVMTSERTEIAPHVPTWLDTLVQEPHLPTREQAIKWVIVIDRELPAGLQVNAAACLSAAVGKAAPAMVGRSGGDATGGPHVGLPWTGCTVLAATAPILKTIRATALAERDLLVGDMVATAQHVRVYDDYLTELARLHEDDLTYFAVSIAGPRPLVDRLTGRFPLLR</sequence>
<dbReference type="Pfam" id="PF09391">
    <property type="entry name" value="DUF2000"/>
    <property type="match status" value="1"/>
</dbReference>
<organism evidence="1 2">
    <name type="scientific">Actinomadura fulvescens</name>
    <dbReference type="NCBI Taxonomy" id="46160"/>
    <lineage>
        <taxon>Bacteria</taxon>
        <taxon>Bacillati</taxon>
        <taxon>Actinomycetota</taxon>
        <taxon>Actinomycetes</taxon>
        <taxon>Streptosporangiales</taxon>
        <taxon>Thermomonosporaceae</taxon>
        <taxon>Actinomadura</taxon>
    </lineage>
</organism>
<proteinExistence type="predicted"/>
<gene>
    <name evidence="1" type="ORF">GCM10010411_62310</name>
</gene>
<dbReference type="Gene3D" id="3.40.1490.10">
    <property type="entry name" value="Bit1"/>
    <property type="match status" value="1"/>
</dbReference>
<accession>A0ABP6CIV0</accession>
<keyword evidence="2" id="KW-1185">Reference proteome</keyword>
<dbReference type="InterPro" id="IPR023476">
    <property type="entry name" value="Pep_tRNA_hydro_II_dom_sf"/>
</dbReference>
<dbReference type="InterPro" id="IPR018988">
    <property type="entry name" value="DUF2000"/>
</dbReference>
<dbReference type="SUPFAM" id="SSF102462">
    <property type="entry name" value="Peptidyl-tRNA hydrolase II"/>
    <property type="match status" value="1"/>
</dbReference>
<comment type="caution">
    <text evidence="1">The sequence shown here is derived from an EMBL/GenBank/DDBJ whole genome shotgun (WGS) entry which is preliminary data.</text>
</comment>
<evidence type="ECO:0000313" key="1">
    <source>
        <dbReference type="EMBL" id="GAA2618378.1"/>
    </source>
</evidence>
<evidence type="ECO:0000313" key="2">
    <source>
        <dbReference type="Proteomes" id="UP001501509"/>
    </source>
</evidence>
<dbReference type="Proteomes" id="UP001501509">
    <property type="component" value="Unassembled WGS sequence"/>
</dbReference>
<dbReference type="EMBL" id="BAAATD010000009">
    <property type="protein sequence ID" value="GAA2618378.1"/>
    <property type="molecule type" value="Genomic_DNA"/>
</dbReference>
<reference evidence="2" key="1">
    <citation type="journal article" date="2019" name="Int. J. Syst. Evol. Microbiol.">
        <title>The Global Catalogue of Microorganisms (GCM) 10K type strain sequencing project: providing services to taxonomists for standard genome sequencing and annotation.</title>
        <authorList>
            <consortium name="The Broad Institute Genomics Platform"/>
            <consortium name="The Broad Institute Genome Sequencing Center for Infectious Disease"/>
            <person name="Wu L."/>
            <person name="Ma J."/>
        </authorList>
    </citation>
    <scope>NUCLEOTIDE SEQUENCE [LARGE SCALE GENOMIC DNA]</scope>
    <source>
        <strain evidence="2">JCM 6833</strain>
    </source>
</reference>
<protein>
    <recommendedName>
        <fullName evidence="3">DUF2000 domain-containing protein</fullName>
    </recommendedName>
</protein>
<evidence type="ECO:0008006" key="3">
    <source>
        <dbReference type="Google" id="ProtNLM"/>
    </source>
</evidence>